<protein>
    <recommendedName>
        <fullName evidence="4">SdpI family protein</fullName>
    </recommendedName>
</protein>
<feature type="transmembrane region" description="Helical" evidence="1">
    <location>
        <begin position="64"/>
        <end position="84"/>
    </location>
</feature>
<dbReference type="InterPro" id="IPR025962">
    <property type="entry name" value="SdpI/YhfL"/>
</dbReference>
<proteinExistence type="predicted"/>
<feature type="transmembrane region" description="Helical" evidence="1">
    <location>
        <begin position="6"/>
        <end position="32"/>
    </location>
</feature>
<dbReference type="Proteomes" id="UP000321685">
    <property type="component" value="Unassembled WGS sequence"/>
</dbReference>
<evidence type="ECO:0000313" key="3">
    <source>
        <dbReference type="Proteomes" id="UP000321685"/>
    </source>
</evidence>
<evidence type="ECO:0000256" key="1">
    <source>
        <dbReference type="SAM" id="Phobius"/>
    </source>
</evidence>
<dbReference type="EMBL" id="BJVJ01000014">
    <property type="protein sequence ID" value="GEL22984.1"/>
    <property type="molecule type" value="Genomic_DNA"/>
</dbReference>
<reference evidence="2 3" key="1">
    <citation type="submission" date="2019-07" db="EMBL/GenBank/DDBJ databases">
        <title>Whole genome shotgun sequence of Pseudonocardia sulfidoxydans NBRC 16205.</title>
        <authorList>
            <person name="Hosoyama A."/>
            <person name="Uohara A."/>
            <person name="Ohji S."/>
            <person name="Ichikawa N."/>
        </authorList>
    </citation>
    <scope>NUCLEOTIDE SEQUENCE [LARGE SCALE GENOMIC DNA]</scope>
    <source>
        <strain evidence="2 3">NBRC 16205</strain>
    </source>
</reference>
<comment type="caution">
    <text evidence="2">The sequence shown here is derived from an EMBL/GenBank/DDBJ whole genome shotgun (WGS) entry which is preliminary data.</text>
</comment>
<evidence type="ECO:0008006" key="4">
    <source>
        <dbReference type="Google" id="ProtNLM"/>
    </source>
</evidence>
<name>A0A511DGV7_9PSEU</name>
<keyword evidence="1" id="KW-1133">Transmembrane helix</keyword>
<gene>
    <name evidence="2" type="ORF">PSU4_19380</name>
</gene>
<feature type="transmembrane region" description="Helical" evidence="1">
    <location>
        <begin position="90"/>
        <end position="113"/>
    </location>
</feature>
<accession>A0A511DGV7</accession>
<dbReference type="Pfam" id="PF13630">
    <property type="entry name" value="SdpI"/>
    <property type="match status" value="1"/>
</dbReference>
<keyword evidence="1" id="KW-0472">Membrane</keyword>
<keyword evidence="3" id="KW-1185">Reference proteome</keyword>
<dbReference type="AlphaFoldDB" id="A0A511DGV7"/>
<organism evidence="2 3">
    <name type="scientific">Pseudonocardia sulfidoxydans NBRC 16205</name>
    <dbReference type="NCBI Taxonomy" id="1223511"/>
    <lineage>
        <taxon>Bacteria</taxon>
        <taxon>Bacillati</taxon>
        <taxon>Actinomycetota</taxon>
        <taxon>Actinomycetes</taxon>
        <taxon>Pseudonocardiales</taxon>
        <taxon>Pseudonocardiaceae</taxon>
        <taxon>Pseudonocardia</taxon>
    </lineage>
</organism>
<sequence length="148" mass="14391">MAYPGRVPVVLSVVLGAVLLIVGVALGAVAVTGSRGTLRRNRFAGVRTAATLSSEQAFAAANRVAAPLVGAAAVVAIAGAAVSLARPDVLLGVILLVVTVLGVLVLAGIGGALGDRAARLVEDEPAPCAGTCAGCDLIEGCRPAGISS</sequence>
<keyword evidence="1" id="KW-0812">Transmembrane</keyword>
<evidence type="ECO:0000313" key="2">
    <source>
        <dbReference type="EMBL" id="GEL22984.1"/>
    </source>
</evidence>